<dbReference type="SUPFAM" id="SSF46785">
    <property type="entry name" value="Winged helix' DNA-binding domain"/>
    <property type="match status" value="1"/>
</dbReference>
<dbReference type="InterPro" id="IPR036390">
    <property type="entry name" value="WH_DNA-bd_sf"/>
</dbReference>
<evidence type="ECO:0000313" key="8">
    <source>
        <dbReference type="Proteomes" id="UP000641386"/>
    </source>
</evidence>
<comment type="caution">
    <text evidence="7">The sequence shown here is derived from an EMBL/GenBank/DDBJ whole genome shotgun (WGS) entry which is preliminary data.</text>
</comment>
<dbReference type="GO" id="GO:0003677">
    <property type="term" value="F:DNA binding"/>
    <property type="evidence" value="ECO:0007669"/>
    <property type="project" value="UniProtKB-KW"/>
</dbReference>
<keyword evidence="4" id="KW-0804">Transcription</keyword>
<reference evidence="7" key="1">
    <citation type="journal article" date="2014" name="Int. J. Syst. Evol. Microbiol.">
        <title>Complete genome sequence of Corynebacterium casei LMG S-19264T (=DSM 44701T), isolated from a smear-ripened cheese.</title>
        <authorList>
            <consortium name="US DOE Joint Genome Institute (JGI-PGF)"/>
            <person name="Walter F."/>
            <person name="Albersmeier A."/>
            <person name="Kalinowski J."/>
            <person name="Ruckert C."/>
        </authorList>
    </citation>
    <scope>NUCLEOTIDE SEQUENCE</scope>
    <source>
        <strain evidence="7">JCM 3302</strain>
    </source>
</reference>
<feature type="region of interest" description="Disordered" evidence="6">
    <location>
        <begin position="175"/>
        <end position="223"/>
    </location>
</feature>
<keyword evidence="2" id="KW-0805">Transcription regulation</keyword>
<keyword evidence="3" id="KW-0238">DNA-binding</keyword>
<evidence type="ECO:0008006" key="9">
    <source>
        <dbReference type="Google" id="ProtNLM"/>
    </source>
</evidence>
<evidence type="ECO:0000256" key="5">
    <source>
        <dbReference type="SAM" id="Coils"/>
    </source>
</evidence>
<evidence type="ECO:0000313" key="7">
    <source>
        <dbReference type="EMBL" id="GHF21720.1"/>
    </source>
</evidence>
<dbReference type="Proteomes" id="UP000641386">
    <property type="component" value="Unassembled WGS sequence"/>
</dbReference>
<dbReference type="InterPro" id="IPR036388">
    <property type="entry name" value="WH-like_DNA-bd_sf"/>
</dbReference>
<dbReference type="AlphaFoldDB" id="A0A919E7G6"/>
<dbReference type="InterPro" id="IPR005650">
    <property type="entry name" value="BlaI_family"/>
</dbReference>
<name>A0A919E7G6_9ACTN</name>
<comment type="similarity">
    <text evidence="1">Belongs to the BlaI transcriptional regulatory family.</text>
</comment>
<organism evidence="7 8">
    <name type="scientific">Streptomyces spiralis</name>
    <dbReference type="NCBI Taxonomy" id="66376"/>
    <lineage>
        <taxon>Bacteria</taxon>
        <taxon>Bacillati</taxon>
        <taxon>Actinomycetota</taxon>
        <taxon>Actinomycetes</taxon>
        <taxon>Kitasatosporales</taxon>
        <taxon>Streptomycetaceae</taxon>
        <taxon>Streptomyces</taxon>
    </lineage>
</organism>
<evidence type="ECO:0000256" key="4">
    <source>
        <dbReference type="ARBA" id="ARBA00023163"/>
    </source>
</evidence>
<evidence type="ECO:0000256" key="1">
    <source>
        <dbReference type="ARBA" id="ARBA00011046"/>
    </source>
</evidence>
<keyword evidence="8" id="KW-1185">Reference proteome</keyword>
<evidence type="ECO:0000256" key="6">
    <source>
        <dbReference type="SAM" id="MobiDB-lite"/>
    </source>
</evidence>
<dbReference type="GO" id="GO:0045892">
    <property type="term" value="P:negative regulation of DNA-templated transcription"/>
    <property type="evidence" value="ECO:0007669"/>
    <property type="project" value="InterPro"/>
</dbReference>
<evidence type="ECO:0000256" key="3">
    <source>
        <dbReference type="ARBA" id="ARBA00023125"/>
    </source>
</evidence>
<dbReference type="Pfam" id="PF03965">
    <property type="entry name" value="Penicillinase_R"/>
    <property type="match status" value="1"/>
</dbReference>
<protein>
    <recommendedName>
        <fullName evidence="9">Regulatory protein</fullName>
    </recommendedName>
</protein>
<reference evidence="7" key="2">
    <citation type="submission" date="2020-09" db="EMBL/GenBank/DDBJ databases">
        <authorList>
            <person name="Sun Q."/>
            <person name="Ohkuma M."/>
        </authorList>
    </citation>
    <scope>NUCLEOTIDE SEQUENCE</scope>
    <source>
        <strain evidence="7">JCM 3302</strain>
    </source>
</reference>
<proteinExistence type="inferred from homology"/>
<feature type="compositionally biased region" description="Low complexity" evidence="6">
    <location>
        <begin position="203"/>
        <end position="218"/>
    </location>
</feature>
<sequence length="312" mass="33177">MLRTTVTSDSQKAVSTSLGRPVRAVPVMLTCSFPYDAVRSLSEAGLPLSPTATLGLGEVPADLYYRYAQARGGGQVAVRATTPTARHSSGSSRASAGAYGRTWEKVSVMLENTAAAGNLASLYSAQVTNDLERNVKEQERVNAEIAALQEKLASLQHDHAMLQSVQQVLSAAPALSAPTPTEPTRRRKAASGPSKAARTKRIAAAPGRPKPAGRQAAPTGRDQPKLVDLVREHVAEQNEPRSAAEVTTALGQAHPERHIKTTVVRTTLEGLVAKGQVRRTRQGRSVFYVTAGIPEQAPQLKSSSETQPGHDE</sequence>
<dbReference type="EMBL" id="BNBC01000115">
    <property type="protein sequence ID" value="GHF21720.1"/>
    <property type="molecule type" value="Genomic_DNA"/>
</dbReference>
<keyword evidence="5" id="KW-0175">Coiled coil</keyword>
<feature type="coiled-coil region" evidence="5">
    <location>
        <begin position="131"/>
        <end position="165"/>
    </location>
</feature>
<dbReference type="Gene3D" id="1.10.10.10">
    <property type="entry name" value="Winged helix-like DNA-binding domain superfamily/Winged helix DNA-binding domain"/>
    <property type="match status" value="1"/>
</dbReference>
<accession>A0A919E7G6</accession>
<evidence type="ECO:0000256" key="2">
    <source>
        <dbReference type="ARBA" id="ARBA00023015"/>
    </source>
</evidence>
<gene>
    <name evidence="7" type="ORF">GCM10014715_89670</name>
</gene>